<sequence length="119" mass="14110">MTFLIARTMWPISSKKFVLHFPYLQYPCALPNFKSSRSYGSRDILHLLTHRYTLDPMGQTNVFGVLRLEFIQKCANMAWSHFTRLHNNCFPYLPIFIILSPRIRKVNIWGKTIKSQEPY</sequence>
<dbReference type="AlphaFoldDB" id="A0A8D8ZBK6"/>
<organism evidence="1">
    <name type="scientific">Cacopsylla melanoneura</name>
    <dbReference type="NCBI Taxonomy" id="428564"/>
    <lineage>
        <taxon>Eukaryota</taxon>
        <taxon>Metazoa</taxon>
        <taxon>Ecdysozoa</taxon>
        <taxon>Arthropoda</taxon>
        <taxon>Hexapoda</taxon>
        <taxon>Insecta</taxon>
        <taxon>Pterygota</taxon>
        <taxon>Neoptera</taxon>
        <taxon>Paraneoptera</taxon>
        <taxon>Hemiptera</taxon>
        <taxon>Sternorrhyncha</taxon>
        <taxon>Psylloidea</taxon>
        <taxon>Psyllidae</taxon>
        <taxon>Psyllinae</taxon>
        <taxon>Cacopsylla</taxon>
    </lineage>
</organism>
<protein>
    <submittedName>
        <fullName evidence="1">Uncharacterized protein</fullName>
    </submittedName>
</protein>
<proteinExistence type="predicted"/>
<evidence type="ECO:0000313" key="1">
    <source>
        <dbReference type="EMBL" id="CAG6744589.1"/>
    </source>
</evidence>
<reference evidence="1" key="1">
    <citation type="submission" date="2021-05" db="EMBL/GenBank/DDBJ databases">
        <authorList>
            <person name="Alioto T."/>
            <person name="Alioto T."/>
            <person name="Gomez Garrido J."/>
        </authorList>
    </citation>
    <scope>NUCLEOTIDE SEQUENCE</scope>
</reference>
<dbReference type="EMBL" id="HBUF01470680">
    <property type="protein sequence ID" value="CAG6744589.1"/>
    <property type="molecule type" value="Transcribed_RNA"/>
</dbReference>
<name>A0A8D8ZBK6_9HEMI</name>
<accession>A0A8D8ZBK6</accession>